<evidence type="ECO:0000256" key="6">
    <source>
        <dbReference type="ARBA" id="ARBA00023134"/>
    </source>
</evidence>
<comment type="similarity">
    <text evidence="1">Belongs to the TRAFAC class translation factor GTPase superfamily. Classic translation factor GTPase family. EF-G/EF-2 subfamily.</text>
</comment>
<dbReference type="InParanoid" id="D1C7R4"/>
<evidence type="ECO:0000256" key="5">
    <source>
        <dbReference type="ARBA" id="ARBA00022917"/>
    </source>
</evidence>
<dbReference type="FunFam" id="3.30.70.240:FF:000001">
    <property type="entry name" value="Elongation factor G"/>
    <property type="match status" value="1"/>
</dbReference>
<evidence type="ECO:0000256" key="2">
    <source>
        <dbReference type="ARBA" id="ARBA00017872"/>
    </source>
</evidence>
<name>D1C7R4_SPHTD</name>
<evidence type="ECO:0000256" key="8">
    <source>
        <dbReference type="NCBIfam" id="TIGR00484"/>
    </source>
</evidence>
<evidence type="ECO:0000256" key="3">
    <source>
        <dbReference type="ARBA" id="ARBA00022741"/>
    </source>
</evidence>
<dbReference type="PANTHER" id="PTHR43261:SF6">
    <property type="entry name" value="ELONGATION FACTOR G-LIKE PROTEIN"/>
    <property type="match status" value="1"/>
</dbReference>
<dbReference type="CDD" id="cd04088">
    <property type="entry name" value="EFG_mtEFG_II"/>
    <property type="match status" value="1"/>
</dbReference>
<dbReference type="InterPro" id="IPR005225">
    <property type="entry name" value="Small_GTP-bd"/>
</dbReference>
<dbReference type="InterPro" id="IPR041095">
    <property type="entry name" value="EFG_II"/>
</dbReference>
<dbReference type="STRING" id="479434.Sthe_0459"/>
<dbReference type="Gene3D" id="3.30.70.870">
    <property type="entry name" value="Elongation Factor G (Translational Gtpase), domain 3"/>
    <property type="match status" value="1"/>
</dbReference>
<dbReference type="SMART" id="SM00838">
    <property type="entry name" value="EFG_C"/>
    <property type="match status" value="1"/>
</dbReference>
<comment type="function">
    <text evidence="7">Catalyzes the GTP-dependent ribosomal translocation step during translation elongation. During this step, the ribosome changes from the pre-translocational (PRE) to the post-translocational (POST) state as the newly formed A-site-bound peptidyl-tRNA and P-site-bound deacylated tRNA move to the P and E sites, respectively. Catalyzes the coordinated movement of the two tRNA molecules, the mRNA and conformational changes in the ribosome.</text>
</comment>
<organism evidence="10 11">
    <name type="scientific">Sphaerobacter thermophilus (strain ATCC 49802 / DSM 20745 / KCCM 41009 / NCIMB 13125 / S 6022)</name>
    <dbReference type="NCBI Taxonomy" id="479434"/>
    <lineage>
        <taxon>Bacteria</taxon>
        <taxon>Pseudomonadati</taxon>
        <taxon>Thermomicrobiota</taxon>
        <taxon>Thermomicrobia</taxon>
        <taxon>Sphaerobacterales</taxon>
        <taxon>Sphaerobacterineae</taxon>
        <taxon>Sphaerobacteraceae</taxon>
        <taxon>Sphaerobacter</taxon>
    </lineage>
</organism>
<dbReference type="CDD" id="cd03713">
    <property type="entry name" value="EFG_mtEFG_C"/>
    <property type="match status" value="1"/>
</dbReference>
<dbReference type="EMBL" id="CP001823">
    <property type="protein sequence ID" value="ACZ37897.1"/>
    <property type="molecule type" value="Genomic_DNA"/>
</dbReference>
<keyword evidence="4 10" id="KW-0251">Elongation factor</keyword>
<dbReference type="InterPro" id="IPR005517">
    <property type="entry name" value="Transl_elong_EFG/EF2_IV"/>
</dbReference>
<protein>
    <recommendedName>
        <fullName evidence="2 8">Elongation factor G</fullName>
    </recommendedName>
</protein>
<dbReference type="NCBIfam" id="NF009891">
    <property type="entry name" value="PRK13351.1-1"/>
    <property type="match status" value="1"/>
</dbReference>
<dbReference type="Proteomes" id="UP000002027">
    <property type="component" value="Chromosome 1"/>
</dbReference>
<dbReference type="Gene3D" id="3.30.230.10">
    <property type="match status" value="1"/>
</dbReference>
<dbReference type="InterPro" id="IPR053905">
    <property type="entry name" value="EF-G-like_DII"/>
</dbReference>
<dbReference type="FunFam" id="2.40.30.10:FF:000006">
    <property type="entry name" value="Elongation factor G"/>
    <property type="match status" value="1"/>
</dbReference>
<dbReference type="InterPro" id="IPR035647">
    <property type="entry name" value="EFG_III/V"/>
</dbReference>
<dbReference type="InterPro" id="IPR047872">
    <property type="entry name" value="EFG_IV"/>
</dbReference>
<keyword evidence="11" id="KW-1185">Reference proteome</keyword>
<dbReference type="InterPro" id="IPR009000">
    <property type="entry name" value="Transl_B-barrel_sf"/>
</dbReference>
<dbReference type="AlphaFoldDB" id="D1C7R4"/>
<dbReference type="HOGENOM" id="CLU_002794_4_1_0"/>
<dbReference type="KEGG" id="sti:Sthe_0459"/>
<dbReference type="CDD" id="cd04170">
    <property type="entry name" value="EF-G_bact"/>
    <property type="match status" value="1"/>
</dbReference>
<dbReference type="Gene3D" id="2.40.30.10">
    <property type="entry name" value="Translation factors"/>
    <property type="match status" value="1"/>
</dbReference>
<reference evidence="10 11" key="2">
    <citation type="journal article" date="2010" name="Stand. Genomic Sci.">
        <title>Complete genome sequence of Desulfohalobium retbaense type strain (HR(100)).</title>
        <authorList>
            <person name="Spring S."/>
            <person name="Nolan M."/>
            <person name="Lapidus A."/>
            <person name="Glavina Del Rio T."/>
            <person name="Copeland A."/>
            <person name="Tice H."/>
            <person name="Cheng J.F."/>
            <person name="Lucas S."/>
            <person name="Land M."/>
            <person name="Chen F."/>
            <person name="Bruce D."/>
            <person name="Goodwin L."/>
            <person name="Pitluck S."/>
            <person name="Ivanova N."/>
            <person name="Mavromatis K."/>
            <person name="Mikhailova N."/>
            <person name="Pati A."/>
            <person name="Chen A."/>
            <person name="Palaniappan K."/>
            <person name="Hauser L."/>
            <person name="Chang Y.J."/>
            <person name="Jeffries C.D."/>
            <person name="Munk C."/>
            <person name="Kiss H."/>
            <person name="Chain P."/>
            <person name="Han C."/>
            <person name="Brettin T."/>
            <person name="Detter J.C."/>
            <person name="Schuler E."/>
            <person name="Goker M."/>
            <person name="Rohde M."/>
            <person name="Bristow J."/>
            <person name="Eisen J.A."/>
            <person name="Markowitz V."/>
            <person name="Hugenholtz P."/>
            <person name="Kyrpides N.C."/>
            <person name="Klenk H.P."/>
        </authorList>
    </citation>
    <scope>NUCLEOTIDE SEQUENCE [LARGE SCALE GENOMIC DNA]</scope>
    <source>
        <strain evidence="11">ATCC 49802 / DSM 20745 / S 6022</strain>
    </source>
</reference>
<dbReference type="Pfam" id="PF03764">
    <property type="entry name" value="EFG_IV"/>
    <property type="match status" value="1"/>
</dbReference>
<dbReference type="SMART" id="SM00889">
    <property type="entry name" value="EFG_IV"/>
    <property type="match status" value="1"/>
</dbReference>
<dbReference type="InterPro" id="IPR014721">
    <property type="entry name" value="Ribsml_uS5_D2-typ_fold_subgr"/>
</dbReference>
<dbReference type="NCBIfam" id="NF009379">
    <property type="entry name" value="PRK12740.1-3"/>
    <property type="match status" value="1"/>
</dbReference>
<dbReference type="InterPro" id="IPR020568">
    <property type="entry name" value="Ribosomal_Su5_D2-typ_SF"/>
</dbReference>
<evidence type="ECO:0000256" key="1">
    <source>
        <dbReference type="ARBA" id="ARBA00005870"/>
    </source>
</evidence>
<dbReference type="SUPFAM" id="SSF54980">
    <property type="entry name" value="EF-G C-terminal domain-like"/>
    <property type="match status" value="2"/>
</dbReference>
<keyword evidence="3" id="KW-0547">Nucleotide-binding</keyword>
<dbReference type="eggNOG" id="COG0480">
    <property type="taxonomic scope" value="Bacteria"/>
</dbReference>
<dbReference type="InterPro" id="IPR027417">
    <property type="entry name" value="P-loop_NTPase"/>
</dbReference>
<dbReference type="GO" id="GO:0005525">
    <property type="term" value="F:GTP binding"/>
    <property type="evidence" value="ECO:0007669"/>
    <property type="project" value="UniProtKB-UniRule"/>
</dbReference>
<dbReference type="FunFam" id="3.30.70.870:FF:000001">
    <property type="entry name" value="Elongation factor G"/>
    <property type="match status" value="1"/>
</dbReference>
<dbReference type="Gene3D" id="3.40.50.300">
    <property type="entry name" value="P-loop containing nucleotide triphosphate hydrolases"/>
    <property type="match status" value="1"/>
</dbReference>
<feature type="domain" description="Tr-type G" evidence="9">
    <location>
        <begin position="7"/>
        <end position="281"/>
    </location>
</feature>
<dbReference type="InterPro" id="IPR004540">
    <property type="entry name" value="Transl_elong_EFG/EF2"/>
</dbReference>
<evidence type="ECO:0000313" key="10">
    <source>
        <dbReference type="EMBL" id="ACZ37897.1"/>
    </source>
</evidence>
<evidence type="ECO:0000259" key="9">
    <source>
        <dbReference type="PROSITE" id="PS51722"/>
    </source>
</evidence>
<accession>D1C7R4</accession>
<dbReference type="Gene3D" id="3.30.70.240">
    <property type="match status" value="1"/>
</dbReference>
<dbReference type="PROSITE" id="PS51722">
    <property type="entry name" value="G_TR_2"/>
    <property type="match status" value="1"/>
</dbReference>
<dbReference type="GO" id="GO:0032790">
    <property type="term" value="P:ribosome disassembly"/>
    <property type="evidence" value="ECO:0007669"/>
    <property type="project" value="TreeGrafter"/>
</dbReference>
<dbReference type="OrthoDB" id="9804431at2"/>
<dbReference type="SUPFAM" id="SSF50447">
    <property type="entry name" value="Translation proteins"/>
    <property type="match status" value="1"/>
</dbReference>
<dbReference type="GO" id="GO:0003746">
    <property type="term" value="F:translation elongation factor activity"/>
    <property type="evidence" value="ECO:0007669"/>
    <property type="project" value="UniProtKB-UniRule"/>
</dbReference>
<dbReference type="FunFam" id="3.30.230.10:FF:000003">
    <property type="entry name" value="Elongation factor G"/>
    <property type="match status" value="1"/>
</dbReference>
<dbReference type="Pfam" id="PF00009">
    <property type="entry name" value="GTP_EFTU"/>
    <property type="match status" value="1"/>
</dbReference>
<evidence type="ECO:0000313" key="11">
    <source>
        <dbReference type="Proteomes" id="UP000002027"/>
    </source>
</evidence>
<evidence type="ECO:0000256" key="4">
    <source>
        <dbReference type="ARBA" id="ARBA00022768"/>
    </source>
</evidence>
<keyword evidence="6" id="KW-0342">GTP-binding</keyword>
<keyword evidence="5" id="KW-0648">Protein biosynthesis</keyword>
<dbReference type="CDD" id="cd01434">
    <property type="entry name" value="EFG_mtEFG1_IV"/>
    <property type="match status" value="1"/>
</dbReference>
<dbReference type="NCBIfam" id="TIGR00484">
    <property type="entry name" value="EF-G"/>
    <property type="match status" value="1"/>
</dbReference>
<dbReference type="NCBIfam" id="TIGR00231">
    <property type="entry name" value="small_GTP"/>
    <property type="match status" value="1"/>
</dbReference>
<proteinExistence type="inferred from homology"/>
<dbReference type="SUPFAM" id="SSF52540">
    <property type="entry name" value="P-loop containing nucleoside triphosphate hydrolases"/>
    <property type="match status" value="1"/>
</dbReference>
<dbReference type="NCBIfam" id="NF009381">
    <property type="entry name" value="PRK12740.1-5"/>
    <property type="match status" value="1"/>
</dbReference>
<dbReference type="Pfam" id="PF00679">
    <property type="entry name" value="EFG_C"/>
    <property type="match status" value="1"/>
</dbReference>
<dbReference type="InterPro" id="IPR000795">
    <property type="entry name" value="T_Tr_GTP-bd_dom"/>
</dbReference>
<dbReference type="Pfam" id="PF22042">
    <property type="entry name" value="EF-G_D2"/>
    <property type="match status" value="1"/>
</dbReference>
<dbReference type="InterPro" id="IPR000640">
    <property type="entry name" value="EFG_V-like"/>
</dbReference>
<evidence type="ECO:0000256" key="7">
    <source>
        <dbReference type="ARBA" id="ARBA00024731"/>
    </source>
</evidence>
<dbReference type="RefSeq" id="WP_012870944.1">
    <property type="nucleotide sequence ID" value="NC_013523.1"/>
</dbReference>
<sequence>MKTYTVDSIRNVGLFSHGGAGKTSLTEAMAFLTHATTRLGRVEEGNTISDWDPDEVKRGISISTSLVPVEWRDHKINLLDAPGYADFVGEIRGAMRVADLALILLDASAGVEVGTEQVWDTAASANLPRALVINKMDRENANFENSLSSAQTTFGSAVVPVQLPIGAEKSFNGFIDLLSRQAYQFGDGKDGSVTPIDIPADLADAVETHRTTLVERICENDEELMMRYLEDDEISVDELRQGLKAGIADGSIVPVFVTAATALKGVTFLLDAIVDCFPSPNSAVANDADGNDVTLTPDPDGPLAALVFKTVADPYVGKLSYFRVFSGRVTSDSHVLNTSKGQDERIGQLYVMRGKEQISVSEIMAGDIGAVAKLQVTGTGDTLSDAQRRFTLPGITFPHPAFSAAVSPKTKSDLDKMGTAIQRLIEEDPTLQVSRDARTGETIISGLGESHVQIALDRMARKFGVNVELGLPQVAYRETISVPVRGVEYKHKKQTGGHGQYGHVFLDLEPLPDADFEFAEQIVGGVVPKQFIPAVEKGVREAMEEGLLAGYPMVNIKVTLTDGSYHSVDSSEMAFKIAAAQAFKKAAQQAKPILLEPVMHLRVTVPESYMGDVMSDLNGKRAQLQGMTPGENGMTTIEAMVPAAEIQRYATDLRSITQGRGSFTVEFSHYQPVPPHLTEQIVAAAKARVEAHA</sequence>
<dbReference type="InterPro" id="IPR009022">
    <property type="entry name" value="EFG_III"/>
</dbReference>
<dbReference type="CDD" id="cd16262">
    <property type="entry name" value="EFG_III"/>
    <property type="match status" value="1"/>
</dbReference>
<dbReference type="PRINTS" id="PR00315">
    <property type="entry name" value="ELONGATNFCT"/>
</dbReference>
<reference evidence="11" key="1">
    <citation type="submission" date="2009-11" db="EMBL/GenBank/DDBJ databases">
        <title>The complete chromosome 1 of Sphaerobacter thermophilus DSM 20745.</title>
        <authorList>
            <person name="Lucas S."/>
            <person name="Copeland A."/>
            <person name="Lapidus A."/>
            <person name="Glavina del Rio T."/>
            <person name="Dalin E."/>
            <person name="Tice H."/>
            <person name="Bruce D."/>
            <person name="Goodwin L."/>
            <person name="Pitluck S."/>
            <person name="Kyrpides N."/>
            <person name="Mavromatis K."/>
            <person name="Ivanova N."/>
            <person name="Mikhailova N."/>
            <person name="LaButti K.M."/>
            <person name="Clum A."/>
            <person name="Sun H.I."/>
            <person name="Brettin T."/>
            <person name="Detter J.C."/>
            <person name="Han C."/>
            <person name="Larimer F."/>
            <person name="Land M."/>
            <person name="Hauser L."/>
            <person name="Markowitz V."/>
            <person name="Cheng J.F."/>
            <person name="Hugenholtz P."/>
            <person name="Woyke T."/>
            <person name="Wu D."/>
            <person name="Steenblock K."/>
            <person name="Schneider S."/>
            <person name="Pukall R."/>
            <person name="Goeker M."/>
            <person name="Klenk H.P."/>
            <person name="Eisen J.A."/>
        </authorList>
    </citation>
    <scope>NUCLEOTIDE SEQUENCE [LARGE SCALE GENOMIC DNA]</scope>
    <source>
        <strain evidence="11">ATCC 49802 / DSM 20745 / S 6022</strain>
    </source>
</reference>
<dbReference type="PANTHER" id="PTHR43261">
    <property type="entry name" value="TRANSLATION ELONGATION FACTOR G-RELATED"/>
    <property type="match status" value="1"/>
</dbReference>
<dbReference type="Pfam" id="PF14492">
    <property type="entry name" value="EFG_III"/>
    <property type="match status" value="1"/>
</dbReference>
<gene>
    <name evidence="10" type="ordered locus">Sthe_0459</name>
</gene>
<dbReference type="SUPFAM" id="SSF54211">
    <property type="entry name" value="Ribosomal protein S5 domain 2-like"/>
    <property type="match status" value="1"/>
</dbReference>
<dbReference type="InterPro" id="IPR035649">
    <property type="entry name" value="EFG_V"/>
</dbReference>
<dbReference type="GO" id="GO:0003924">
    <property type="term" value="F:GTPase activity"/>
    <property type="evidence" value="ECO:0007669"/>
    <property type="project" value="InterPro"/>
</dbReference>